<accession>A0A9N9J5J3</accession>
<proteinExistence type="predicted"/>
<sequence length="41" mass="4816">ESEEYELTSSHNKPKEYRQTLSCYESKELELSSFTLNESKA</sequence>
<reference evidence="1" key="1">
    <citation type="submission" date="2021-06" db="EMBL/GenBank/DDBJ databases">
        <authorList>
            <person name="Kallberg Y."/>
            <person name="Tangrot J."/>
            <person name="Rosling A."/>
        </authorList>
    </citation>
    <scope>NUCLEOTIDE SEQUENCE</scope>
    <source>
        <strain evidence="1">IN212</strain>
    </source>
</reference>
<keyword evidence="2" id="KW-1185">Reference proteome</keyword>
<organism evidence="1 2">
    <name type="scientific">Racocetra fulgida</name>
    <dbReference type="NCBI Taxonomy" id="60492"/>
    <lineage>
        <taxon>Eukaryota</taxon>
        <taxon>Fungi</taxon>
        <taxon>Fungi incertae sedis</taxon>
        <taxon>Mucoromycota</taxon>
        <taxon>Glomeromycotina</taxon>
        <taxon>Glomeromycetes</taxon>
        <taxon>Diversisporales</taxon>
        <taxon>Gigasporaceae</taxon>
        <taxon>Racocetra</taxon>
    </lineage>
</organism>
<dbReference type="AlphaFoldDB" id="A0A9N9J5J3"/>
<evidence type="ECO:0000313" key="1">
    <source>
        <dbReference type="EMBL" id="CAG8766676.1"/>
    </source>
</evidence>
<feature type="non-terminal residue" evidence="1">
    <location>
        <position position="1"/>
    </location>
</feature>
<protein>
    <submittedName>
        <fullName evidence="1">3022_t:CDS:1</fullName>
    </submittedName>
</protein>
<dbReference type="EMBL" id="CAJVPZ010043958">
    <property type="protein sequence ID" value="CAG8766676.1"/>
    <property type="molecule type" value="Genomic_DNA"/>
</dbReference>
<name>A0A9N9J5J3_9GLOM</name>
<gene>
    <name evidence="1" type="ORF">RFULGI_LOCUS14747</name>
</gene>
<comment type="caution">
    <text evidence="1">The sequence shown here is derived from an EMBL/GenBank/DDBJ whole genome shotgun (WGS) entry which is preliminary data.</text>
</comment>
<evidence type="ECO:0000313" key="2">
    <source>
        <dbReference type="Proteomes" id="UP000789396"/>
    </source>
</evidence>
<dbReference type="Proteomes" id="UP000789396">
    <property type="component" value="Unassembled WGS sequence"/>
</dbReference>
<feature type="non-terminal residue" evidence="1">
    <location>
        <position position="41"/>
    </location>
</feature>